<evidence type="ECO:0000313" key="2">
    <source>
        <dbReference type="EMBL" id="KAL3759233.1"/>
    </source>
</evidence>
<feature type="non-terminal residue" evidence="2">
    <location>
        <position position="102"/>
    </location>
</feature>
<sequence length="102" mass="11726">MRSQVIMKIRLHILISILISLLLPSATSFLHHYQPSLPRVKHNHATKRKISLSASEPHNSIISQLAFYPTDESFSERLKNVLSEWDQVKKDGIGKFFSDELN</sequence>
<gene>
    <name evidence="2" type="ORF">ACHAWU_002503</name>
</gene>
<protein>
    <submittedName>
        <fullName evidence="2">Uncharacterized protein</fullName>
    </submittedName>
</protein>
<evidence type="ECO:0000313" key="3">
    <source>
        <dbReference type="Proteomes" id="UP001530293"/>
    </source>
</evidence>
<evidence type="ECO:0000256" key="1">
    <source>
        <dbReference type="SAM" id="SignalP"/>
    </source>
</evidence>
<feature type="chain" id="PRO_5044758780" evidence="1">
    <location>
        <begin position="29"/>
        <end position="102"/>
    </location>
</feature>
<proteinExistence type="predicted"/>
<dbReference type="Proteomes" id="UP001530293">
    <property type="component" value="Unassembled WGS sequence"/>
</dbReference>
<feature type="signal peptide" evidence="1">
    <location>
        <begin position="1"/>
        <end position="28"/>
    </location>
</feature>
<keyword evidence="1" id="KW-0732">Signal</keyword>
<dbReference type="EMBL" id="JALLBG020000208">
    <property type="protein sequence ID" value="KAL3759233.1"/>
    <property type="molecule type" value="Genomic_DNA"/>
</dbReference>
<keyword evidence="3" id="KW-1185">Reference proteome</keyword>
<accession>A0ABD3M8K6</accession>
<organism evidence="2 3">
    <name type="scientific">Discostella pseudostelligera</name>
    <dbReference type="NCBI Taxonomy" id="259834"/>
    <lineage>
        <taxon>Eukaryota</taxon>
        <taxon>Sar</taxon>
        <taxon>Stramenopiles</taxon>
        <taxon>Ochrophyta</taxon>
        <taxon>Bacillariophyta</taxon>
        <taxon>Coscinodiscophyceae</taxon>
        <taxon>Thalassiosirophycidae</taxon>
        <taxon>Stephanodiscales</taxon>
        <taxon>Stephanodiscaceae</taxon>
        <taxon>Discostella</taxon>
    </lineage>
</organism>
<dbReference type="AlphaFoldDB" id="A0ABD3M8K6"/>
<comment type="caution">
    <text evidence="2">The sequence shown here is derived from an EMBL/GenBank/DDBJ whole genome shotgun (WGS) entry which is preliminary data.</text>
</comment>
<name>A0ABD3M8K6_9STRA</name>
<reference evidence="2 3" key="1">
    <citation type="submission" date="2024-10" db="EMBL/GenBank/DDBJ databases">
        <title>Updated reference genomes for cyclostephanoid diatoms.</title>
        <authorList>
            <person name="Roberts W.R."/>
            <person name="Alverson A.J."/>
        </authorList>
    </citation>
    <scope>NUCLEOTIDE SEQUENCE [LARGE SCALE GENOMIC DNA]</scope>
    <source>
        <strain evidence="2 3">AJA232-27</strain>
    </source>
</reference>